<comment type="similarity">
    <text evidence="1">Belongs to the methyltransferase superfamily.</text>
</comment>
<evidence type="ECO:0000256" key="1">
    <source>
        <dbReference type="ARBA" id="ARBA00008361"/>
    </source>
</evidence>
<reference evidence="5" key="1">
    <citation type="submission" date="2020-05" db="EMBL/GenBank/DDBJ databases">
        <authorList>
            <person name="Chiriac C."/>
            <person name="Salcher M."/>
            <person name="Ghai R."/>
            <person name="Kavagutti S V."/>
        </authorList>
    </citation>
    <scope>NUCLEOTIDE SEQUENCE</scope>
</reference>
<name>A0A6J7KC15_9ZZZZ</name>
<dbReference type="EMBL" id="CAFBNF010000191">
    <property type="protein sequence ID" value="CAB4953376.1"/>
    <property type="molecule type" value="Genomic_DNA"/>
</dbReference>
<gene>
    <name evidence="5" type="ORF">UFOPK3773_01538</name>
    <name evidence="6" type="ORF">UFOPK3992_00798</name>
</gene>
<dbReference type="InterPro" id="IPR051052">
    <property type="entry name" value="Diverse_substrate_MTase"/>
</dbReference>
<proteinExistence type="inferred from homology"/>
<keyword evidence="3" id="KW-0808">Transferase</keyword>
<dbReference type="CDD" id="cd02440">
    <property type="entry name" value="AdoMet_MTases"/>
    <property type="match status" value="1"/>
</dbReference>
<dbReference type="SUPFAM" id="SSF53335">
    <property type="entry name" value="S-adenosyl-L-methionine-dependent methyltransferases"/>
    <property type="match status" value="1"/>
</dbReference>
<evidence type="ECO:0000313" key="5">
    <source>
        <dbReference type="EMBL" id="CAB4953376.1"/>
    </source>
</evidence>
<accession>A0A6J7KC15</accession>
<dbReference type="InterPro" id="IPR029063">
    <property type="entry name" value="SAM-dependent_MTases_sf"/>
</dbReference>
<dbReference type="PANTHER" id="PTHR44942">
    <property type="entry name" value="METHYLTRANSF_11 DOMAIN-CONTAINING PROTEIN"/>
    <property type="match status" value="1"/>
</dbReference>
<protein>
    <submittedName>
        <fullName evidence="5">Unannotated protein</fullName>
    </submittedName>
</protein>
<evidence type="ECO:0000313" key="6">
    <source>
        <dbReference type="EMBL" id="CAB5003397.1"/>
    </source>
</evidence>
<dbReference type="GO" id="GO:0032259">
    <property type="term" value="P:methylation"/>
    <property type="evidence" value="ECO:0007669"/>
    <property type="project" value="UniProtKB-KW"/>
</dbReference>
<evidence type="ECO:0000259" key="4">
    <source>
        <dbReference type="Pfam" id="PF08241"/>
    </source>
</evidence>
<dbReference type="Pfam" id="PF08241">
    <property type="entry name" value="Methyltransf_11"/>
    <property type="match status" value="1"/>
</dbReference>
<dbReference type="GO" id="GO:0008757">
    <property type="term" value="F:S-adenosylmethionine-dependent methyltransferase activity"/>
    <property type="evidence" value="ECO:0007669"/>
    <property type="project" value="InterPro"/>
</dbReference>
<dbReference type="Gene3D" id="3.40.50.150">
    <property type="entry name" value="Vaccinia Virus protein VP39"/>
    <property type="match status" value="1"/>
</dbReference>
<keyword evidence="2" id="KW-0489">Methyltransferase</keyword>
<dbReference type="InterPro" id="IPR013216">
    <property type="entry name" value="Methyltransf_11"/>
</dbReference>
<dbReference type="EMBL" id="CAFBOZ010000096">
    <property type="protein sequence ID" value="CAB5003397.1"/>
    <property type="molecule type" value="Genomic_DNA"/>
</dbReference>
<dbReference type="AlphaFoldDB" id="A0A6J7KC15"/>
<dbReference type="PANTHER" id="PTHR44942:SF4">
    <property type="entry name" value="METHYLTRANSFERASE TYPE 11 DOMAIN-CONTAINING PROTEIN"/>
    <property type="match status" value="1"/>
</dbReference>
<sequence length="257" mass="27620">MSGPTFDDRRTSFGEAASAYAEHRPGYPDDAVSWALGAARGAVTRVADVGAGTGALTATLVARGLEVHAVEPDASMLLELERRVPAAHRHRSAAESMPLDDACVDAVLVAQAWHWLNHAVAAEEFARVVRPGGGVGLLWNVRLVDEDWMREVDALIGGESSMRAAVRKEAPDEATPIVLGLRWSAPERAEFRHNVTMSVDSLVRLVDTYSYVRLSPDSAEVLDAVHAIAQAHAASIGRDTFPLSYVAVVYRATRSGT</sequence>
<evidence type="ECO:0000256" key="3">
    <source>
        <dbReference type="ARBA" id="ARBA00022679"/>
    </source>
</evidence>
<organism evidence="5">
    <name type="scientific">freshwater metagenome</name>
    <dbReference type="NCBI Taxonomy" id="449393"/>
    <lineage>
        <taxon>unclassified sequences</taxon>
        <taxon>metagenomes</taxon>
        <taxon>ecological metagenomes</taxon>
    </lineage>
</organism>
<feature type="domain" description="Methyltransferase type 11" evidence="4">
    <location>
        <begin position="48"/>
        <end position="133"/>
    </location>
</feature>
<evidence type="ECO:0000256" key="2">
    <source>
        <dbReference type="ARBA" id="ARBA00022603"/>
    </source>
</evidence>